<gene>
    <name evidence="1" type="ORF">WB403_39690</name>
</gene>
<protein>
    <submittedName>
        <fullName evidence="1">Uncharacterized protein</fullName>
    </submittedName>
</protein>
<organism evidence="1 2">
    <name type="scientific">Streptomyces brasiliscabiei</name>
    <dbReference type="NCBI Taxonomy" id="2736302"/>
    <lineage>
        <taxon>Bacteria</taxon>
        <taxon>Bacillati</taxon>
        <taxon>Actinomycetota</taxon>
        <taxon>Actinomycetes</taxon>
        <taxon>Kitasatosporales</taxon>
        <taxon>Streptomycetaceae</taxon>
        <taxon>Streptomyces</taxon>
    </lineage>
</organism>
<comment type="caution">
    <text evidence="1">The sequence shown here is derived from an EMBL/GenBank/DDBJ whole genome shotgun (WGS) entry which is preliminary data.</text>
</comment>
<accession>A0ABU8GPY5</accession>
<proteinExistence type="predicted"/>
<sequence length="83" mass="8670">MFHALIVRAADVLPGDTVRGYYAPGVTLEAAELPGRPWTAGEDPTARPGLLARPYRAATSGTAAVVVSRALASDEPVLITRTP</sequence>
<evidence type="ECO:0000313" key="2">
    <source>
        <dbReference type="Proteomes" id="UP001365781"/>
    </source>
</evidence>
<evidence type="ECO:0000313" key="1">
    <source>
        <dbReference type="EMBL" id="MEI5615261.1"/>
    </source>
</evidence>
<reference evidence="1 2" key="1">
    <citation type="submission" date="2024-03" db="EMBL/GenBank/DDBJ databases">
        <title>First Report of Pectobacterium brasiliscabiei causing potato scab in china.</title>
        <authorList>
            <person name="Handique U."/>
        </authorList>
    </citation>
    <scope>NUCLEOTIDE SEQUENCE [LARGE SCALE GENOMIC DNA]</scope>
    <source>
        <strain evidence="1 2">ZRIMU1503</strain>
    </source>
</reference>
<dbReference type="Proteomes" id="UP001365781">
    <property type="component" value="Unassembled WGS sequence"/>
</dbReference>
<dbReference type="EMBL" id="JBBAYM010000035">
    <property type="protein sequence ID" value="MEI5615261.1"/>
    <property type="molecule type" value="Genomic_DNA"/>
</dbReference>
<keyword evidence="2" id="KW-1185">Reference proteome</keyword>
<dbReference type="RefSeq" id="WP_336558624.1">
    <property type="nucleotide sequence ID" value="NZ_JBBAYL010000024.1"/>
</dbReference>
<name>A0ABU8GPY5_9ACTN</name>